<dbReference type="PROSITE" id="PS51186">
    <property type="entry name" value="GNAT"/>
    <property type="match status" value="1"/>
</dbReference>
<evidence type="ECO:0000256" key="2">
    <source>
        <dbReference type="ARBA" id="ARBA00023315"/>
    </source>
</evidence>
<protein>
    <recommendedName>
        <fullName evidence="3">N-acetyltransferase domain-containing protein</fullName>
    </recommendedName>
</protein>
<proteinExistence type="predicted"/>
<keyword evidence="2" id="KW-0012">Acyltransferase</keyword>
<dbReference type="PANTHER" id="PTHR43877">
    <property type="entry name" value="AMINOALKYLPHOSPHONATE N-ACETYLTRANSFERASE-RELATED-RELATED"/>
    <property type="match status" value="1"/>
</dbReference>
<dbReference type="EMBL" id="VLTM01000097">
    <property type="protein sequence ID" value="KAA0153749.1"/>
    <property type="molecule type" value="Genomic_DNA"/>
</dbReference>
<dbReference type="PANTHER" id="PTHR43877:SF2">
    <property type="entry name" value="AMINOALKYLPHOSPHONATE N-ACETYLTRANSFERASE-RELATED"/>
    <property type="match status" value="1"/>
</dbReference>
<evidence type="ECO:0000313" key="5">
    <source>
        <dbReference type="Proteomes" id="UP000325113"/>
    </source>
</evidence>
<dbReference type="Proteomes" id="UP000325113">
    <property type="component" value="Unassembled WGS sequence"/>
</dbReference>
<name>A0A5A8CLX2_CAFRO</name>
<sequence>MPSQARVSASTARAGVRIEAMTEARFAGAADVQNEFLGARKALCGVFSYRCCPSSADEFGERYRTCPDKLATSAVAVREEDDRVVGFAIMTLHGMPQTWDERQLHTLRPGECYLDMLSVAADARGLGIGSKLLHWCEETAIASHAEFLSLGVVAGNPAQRLYERRGFEVMHKTGCCASVWLCCFLGLPHLQCGGFHMEKPLPTAGR</sequence>
<dbReference type="Pfam" id="PF00583">
    <property type="entry name" value="Acetyltransf_1"/>
    <property type="match status" value="1"/>
</dbReference>
<keyword evidence="1" id="KW-0808">Transferase</keyword>
<dbReference type="CDD" id="cd04301">
    <property type="entry name" value="NAT_SF"/>
    <property type="match status" value="1"/>
</dbReference>
<dbReference type="InterPro" id="IPR050832">
    <property type="entry name" value="Bact_Acetyltransf"/>
</dbReference>
<dbReference type="AlphaFoldDB" id="A0A5A8CLX2"/>
<feature type="domain" description="N-acetyltransferase" evidence="3">
    <location>
        <begin position="16"/>
        <end position="202"/>
    </location>
</feature>
<evidence type="ECO:0000313" key="4">
    <source>
        <dbReference type="EMBL" id="KAA0153749.1"/>
    </source>
</evidence>
<dbReference type="InterPro" id="IPR016181">
    <property type="entry name" value="Acyl_CoA_acyltransferase"/>
</dbReference>
<dbReference type="SUPFAM" id="SSF55729">
    <property type="entry name" value="Acyl-CoA N-acyltransferases (Nat)"/>
    <property type="match status" value="1"/>
</dbReference>
<dbReference type="GO" id="GO:0016747">
    <property type="term" value="F:acyltransferase activity, transferring groups other than amino-acyl groups"/>
    <property type="evidence" value="ECO:0007669"/>
    <property type="project" value="InterPro"/>
</dbReference>
<organism evidence="4 5">
    <name type="scientific">Cafeteria roenbergensis</name>
    <name type="common">Marine flagellate</name>
    <dbReference type="NCBI Taxonomy" id="33653"/>
    <lineage>
        <taxon>Eukaryota</taxon>
        <taxon>Sar</taxon>
        <taxon>Stramenopiles</taxon>
        <taxon>Bigyra</taxon>
        <taxon>Opalozoa</taxon>
        <taxon>Bicosoecida</taxon>
        <taxon>Cafeteriaceae</taxon>
        <taxon>Cafeteria</taxon>
    </lineage>
</organism>
<evidence type="ECO:0000259" key="3">
    <source>
        <dbReference type="PROSITE" id="PS51186"/>
    </source>
</evidence>
<dbReference type="Gene3D" id="3.40.630.30">
    <property type="match status" value="1"/>
</dbReference>
<evidence type="ECO:0000256" key="1">
    <source>
        <dbReference type="ARBA" id="ARBA00022679"/>
    </source>
</evidence>
<reference evidence="4 5" key="1">
    <citation type="submission" date="2019-07" db="EMBL/GenBank/DDBJ databases">
        <title>Genomes of Cafeteria roenbergensis.</title>
        <authorList>
            <person name="Fischer M.G."/>
            <person name="Hackl T."/>
            <person name="Roman M."/>
        </authorList>
    </citation>
    <scope>NUCLEOTIDE SEQUENCE [LARGE SCALE GENOMIC DNA]</scope>
    <source>
        <strain evidence="4 5">Cflag</strain>
    </source>
</reference>
<gene>
    <name evidence="4" type="ORF">FNF31_06402</name>
</gene>
<accession>A0A5A8CLX2</accession>
<dbReference type="InterPro" id="IPR000182">
    <property type="entry name" value="GNAT_dom"/>
</dbReference>
<comment type="caution">
    <text evidence="4">The sequence shown here is derived from an EMBL/GenBank/DDBJ whole genome shotgun (WGS) entry which is preliminary data.</text>
</comment>